<evidence type="ECO:0000256" key="1">
    <source>
        <dbReference type="ARBA" id="ARBA00011900"/>
    </source>
</evidence>
<dbReference type="GO" id="GO:0009007">
    <property type="term" value="F:site-specific DNA-methyltransferase (adenine-specific) activity"/>
    <property type="evidence" value="ECO:0007669"/>
    <property type="project" value="UniProtKB-EC"/>
</dbReference>
<organism evidence="7 8">
    <name type="scientific">Photorhabdus khanii subsp. guanajuatensis</name>
    <dbReference type="NCBI Taxonomy" id="2100166"/>
    <lineage>
        <taxon>Bacteria</taxon>
        <taxon>Pseudomonadati</taxon>
        <taxon>Pseudomonadota</taxon>
        <taxon>Gammaproteobacteria</taxon>
        <taxon>Enterobacterales</taxon>
        <taxon>Morganellaceae</taxon>
        <taxon>Photorhabdus</taxon>
    </lineage>
</organism>
<dbReference type="InterPro" id="IPR029063">
    <property type="entry name" value="SAM-dependent_MTases_sf"/>
</dbReference>
<dbReference type="GO" id="GO:0032259">
    <property type="term" value="P:methylation"/>
    <property type="evidence" value="ECO:0007669"/>
    <property type="project" value="UniProtKB-KW"/>
</dbReference>
<dbReference type="SUPFAM" id="SSF53335">
    <property type="entry name" value="S-adenosyl-L-methionine-dependent methyltransferases"/>
    <property type="match status" value="1"/>
</dbReference>
<evidence type="ECO:0000313" key="7">
    <source>
        <dbReference type="EMBL" id="TDB52825.1"/>
    </source>
</evidence>
<dbReference type="PANTHER" id="PTHR33841">
    <property type="entry name" value="DNA METHYLTRANSFERASE YEEA-RELATED"/>
    <property type="match status" value="1"/>
</dbReference>
<keyword evidence="4" id="KW-0949">S-adenosyl-L-methionine</keyword>
<evidence type="ECO:0000256" key="3">
    <source>
        <dbReference type="ARBA" id="ARBA00022679"/>
    </source>
</evidence>
<dbReference type="EMBL" id="PUJY01000027">
    <property type="protein sequence ID" value="TDB52825.1"/>
    <property type="molecule type" value="Genomic_DNA"/>
</dbReference>
<gene>
    <name evidence="7" type="ORF">C5467_15735</name>
</gene>
<evidence type="ECO:0000259" key="6">
    <source>
        <dbReference type="Pfam" id="PF07669"/>
    </source>
</evidence>
<keyword evidence="3 7" id="KW-0808">Transferase</keyword>
<name>A0A4V2X6P6_9GAMM</name>
<dbReference type="AlphaFoldDB" id="A0A4V2X6P6"/>
<dbReference type="GO" id="GO:0006304">
    <property type="term" value="P:DNA modification"/>
    <property type="evidence" value="ECO:0007669"/>
    <property type="project" value="InterPro"/>
</dbReference>
<keyword evidence="2 7" id="KW-0489">Methyltransferase</keyword>
<accession>A0A4V2X6P6</accession>
<evidence type="ECO:0000256" key="2">
    <source>
        <dbReference type="ARBA" id="ARBA00022603"/>
    </source>
</evidence>
<comment type="catalytic activity">
    <reaction evidence="5">
        <text>a 2'-deoxyadenosine in DNA + S-adenosyl-L-methionine = an N(6)-methyl-2'-deoxyadenosine in DNA + S-adenosyl-L-homocysteine + H(+)</text>
        <dbReference type="Rhea" id="RHEA:15197"/>
        <dbReference type="Rhea" id="RHEA-COMP:12418"/>
        <dbReference type="Rhea" id="RHEA-COMP:12419"/>
        <dbReference type="ChEBI" id="CHEBI:15378"/>
        <dbReference type="ChEBI" id="CHEBI:57856"/>
        <dbReference type="ChEBI" id="CHEBI:59789"/>
        <dbReference type="ChEBI" id="CHEBI:90615"/>
        <dbReference type="ChEBI" id="CHEBI:90616"/>
        <dbReference type="EC" id="2.1.1.72"/>
    </reaction>
</comment>
<dbReference type="Pfam" id="PF07669">
    <property type="entry name" value="Eco57I"/>
    <property type="match status" value="1"/>
</dbReference>
<proteinExistence type="predicted"/>
<dbReference type="Gene3D" id="3.40.50.150">
    <property type="entry name" value="Vaccinia Virus protein VP39"/>
    <property type="match status" value="1"/>
</dbReference>
<protein>
    <recommendedName>
        <fullName evidence="1">site-specific DNA-methyltransferase (adenine-specific)</fullName>
        <ecNumber evidence="1">2.1.1.72</ecNumber>
    </recommendedName>
</protein>
<dbReference type="Proteomes" id="UP000295598">
    <property type="component" value="Unassembled WGS sequence"/>
</dbReference>
<comment type="caution">
    <text evidence="7">The sequence shown here is derived from an EMBL/GenBank/DDBJ whole genome shotgun (WGS) entry which is preliminary data.</text>
</comment>
<dbReference type="PRINTS" id="PR00507">
    <property type="entry name" value="N12N6MTFRASE"/>
</dbReference>
<dbReference type="PANTHER" id="PTHR33841:SF1">
    <property type="entry name" value="DNA METHYLTRANSFERASE A"/>
    <property type="match status" value="1"/>
</dbReference>
<sequence>MEHWQMIEAVALTQADYLTNKPKTMRKELGQYFTGSVVADYMASLLTPVKASTIRILDAGAGAGILTVSAAMHCLALGSNQVHAVLYEIDEDILSDLEMNMYKVAKAFKEQGGKFTFNVHHEDFVLARPDRTEDPFHISSINPPYFKYNSKTSPYSEATADLFPGNPNIYASFMAIVSACMADNGQMIAIVPRSFTNGLYFKGFRQYLNRTMNLEKIHIFRSRNQLFKELNVLQENVICSYRKSQQGETIDICTSNGHVDFNQAEINTYPTKQIIDSSNTHEIIRIPESREDAQILRNVELWASSFQDNGYFISTGPVVEHRTREYIVSPDNKAGSIPLLRMHNIKAFKTEWTGTNKKDVRFLLLDGHEKHTSKNQPYVILKRFSSKNEKRRLVAGVHSPNTIKSNLIALENHLNYIGHNEGPLSQAEAYGLALLFNSTLLDKYFRCISGSTQVNATEIRLLKLPTRDIIQQIGLAYQTNKAITQVQTDALIEHFLKIIGTQSKHGQKRRKTATSSNITQNTWVAKTAI</sequence>
<evidence type="ECO:0000313" key="8">
    <source>
        <dbReference type="Proteomes" id="UP000295598"/>
    </source>
</evidence>
<dbReference type="CDD" id="cd02440">
    <property type="entry name" value="AdoMet_MTases"/>
    <property type="match status" value="1"/>
</dbReference>
<dbReference type="InterPro" id="IPR011639">
    <property type="entry name" value="MethylTrfase_TaqI-like_dom"/>
</dbReference>
<evidence type="ECO:0000256" key="5">
    <source>
        <dbReference type="ARBA" id="ARBA00047942"/>
    </source>
</evidence>
<evidence type="ECO:0000256" key="4">
    <source>
        <dbReference type="ARBA" id="ARBA00022691"/>
    </source>
</evidence>
<dbReference type="EC" id="2.1.1.72" evidence="1"/>
<dbReference type="InterPro" id="IPR050953">
    <property type="entry name" value="N4_N6_ade-DNA_methylase"/>
</dbReference>
<feature type="domain" description="Type II methyltransferase M.TaqI-like" evidence="6">
    <location>
        <begin position="142"/>
        <end position="227"/>
    </location>
</feature>
<reference evidence="7 8" key="1">
    <citation type="journal article" date="2019" name="Int. J. Syst. Evol. Microbiol.">
        <title>Photorhabdus khanii subsp. guanajuatensis subsp. nov., isolated from Heterorhabditis atacamensis, and Photorhabdus luminescens subsp. mexicana subsp. nov., isolated from Heterorhabditis mexicana entomopathogenic nematodes.</title>
        <authorList>
            <person name="Machado R.A.R."/>
            <person name="Bruno P."/>
            <person name="Arce C.C.M."/>
            <person name="Liechti N."/>
            <person name="Kohler A."/>
            <person name="Bernal J."/>
            <person name="Bruggmann R."/>
            <person name="Turlings T.C.J."/>
        </authorList>
    </citation>
    <scope>NUCLEOTIDE SEQUENCE [LARGE SCALE GENOMIC DNA]</scope>
    <source>
        <strain evidence="7 8">MEX20-17</strain>
    </source>
</reference>